<keyword evidence="3" id="KW-1185">Reference proteome</keyword>
<protein>
    <recommendedName>
        <fullName evidence="4">Toxin-antitoxin system YwqK family antitoxin</fullName>
    </recommendedName>
</protein>
<dbReference type="Gene3D" id="2.20.110.10">
    <property type="entry name" value="Histone H3 K4-specific methyltransferase SET7/9 N-terminal domain"/>
    <property type="match status" value="1"/>
</dbReference>
<dbReference type="AlphaFoldDB" id="A0A4Z0L6Q3"/>
<evidence type="ECO:0000313" key="2">
    <source>
        <dbReference type="EMBL" id="TGD56854.1"/>
    </source>
</evidence>
<accession>A0A4Z0L6Q3</accession>
<name>A0A4Z0L6Q3_9FLAO</name>
<evidence type="ECO:0000256" key="1">
    <source>
        <dbReference type="SAM" id="MobiDB-lite"/>
    </source>
</evidence>
<feature type="compositionally biased region" description="Basic and acidic residues" evidence="1">
    <location>
        <begin position="175"/>
        <end position="215"/>
    </location>
</feature>
<evidence type="ECO:0000313" key="3">
    <source>
        <dbReference type="Proteomes" id="UP000297407"/>
    </source>
</evidence>
<reference evidence="2 3" key="1">
    <citation type="submission" date="2019-04" db="EMBL/GenBank/DDBJ databases">
        <title>Flavobacterium sp. strain DS2-A Genome sequencing and assembly.</title>
        <authorList>
            <person name="Kim I."/>
        </authorList>
    </citation>
    <scope>NUCLEOTIDE SEQUENCE [LARGE SCALE GENOMIC DNA]</scope>
    <source>
        <strain evidence="2 3">DS2-A</strain>
    </source>
</reference>
<comment type="caution">
    <text evidence="2">The sequence shown here is derived from an EMBL/GenBank/DDBJ whole genome shotgun (WGS) entry which is preliminary data.</text>
</comment>
<dbReference type="RefSeq" id="WP_135527278.1">
    <property type="nucleotide sequence ID" value="NZ_SRLH01000008.1"/>
</dbReference>
<evidence type="ECO:0008006" key="4">
    <source>
        <dbReference type="Google" id="ProtNLM"/>
    </source>
</evidence>
<gene>
    <name evidence="2" type="ORF">E4635_13725</name>
</gene>
<sequence length="246" mass="28748">MKTKALSSILYSLTALLLVSFSDPYSIKRISDTNFRYEFYTTDKKIKPRNDKTYYWFKGGLIHNAQGGQAGELLNDKFVKMYHSNQLAEQGIFKNGLKNGLWKTWHANGTLETIQKWKSGLRTGKFYHYDQNGMVTEEGNFKNNKKHGIWIDYVTKDTTAYKRGELYVIEPKVSKKERKENKERNSITKEEKRASAISKKTERQERKSQMKKTEATEYPSQENHQKKGFFSRIFGKKQPNQNTING</sequence>
<dbReference type="OrthoDB" id="703600at2"/>
<dbReference type="Proteomes" id="UP000297407">
    <property type="component" value="Unassembled WGS sequence"/>
</dbReference>
<organism evidence="2 3">
    <name type="scientific">Flavobacterium humi</name>
    <dbReference type="NCBI Taxonomy" id="2562683"/>
    <lineage>
        <taxon>Bacteria</taxon>
        <taxon>Pseudomonadati</taxon>
        <taxon>Bacteroidota</taxon>
        <taxon>Flavobacteriia</taxon>
        <taxon>Flavobacteriales</taxon>
        <taxon>Flavobacteriaceae</taxon>
        <taxon>Flavobacterium</taxon>
    </lineage>
</organism>
<dbReference type="EMBL" id="SRLH01000008">
    <property type="protein sequence ID" value="TGD56854.1"/>
    <property type="molecule type" value="Genomic_DNA"/>
</dbReference>
<feature type="region of interest" description="Disordered" evidence="1">
    <location>
        <begin position="175"/>
        <end position="246"/>
    </location>
</feature>
<dbReference type="SUPFAM" id="SSF82185">
    <property type="entry name" value="Histone H3 K4-specific methyltransferase SET7/9 N-terminal domain"/>
    <property type="match status" value="1"/>
</dbReference>
<proteinExistence type="predicted"/>